<dbReference type="GO" id="GO:0005886">
    <property type="term" value="C:plasma membrane"/>
    <property type="evidence" value="ECO:0007669"/>
    <property type="project" value="TreeGrafter"/>
</dbReference>
<gene>
    <name evidence="5" type="primary">yhaH</name>
    <name evidence="4" type="ORF">TL5118_04159</name>
    <name evidence="5" type="ORF">TL5120_01678</name>
</gene>
<evidence type="ECO:0000256" key="1">
    <source>
        <dbReference type="SAM" id="MobiDB-lite"/>
    </source>
</evidence>
<keyword evidence="2" id="KW-1133">Transmembrane helix</keyword>
<evidence type="ECO:0000313" key="4">
    <source>
        <dbReference type="EMBL" id="CUH70184.1"/>
    </source>
</evidence>
<keyword evidence="2" id="KW-0812">Transmembrane</keyword>
<feature type="transmembrane region" description="Helical" evidence="2">
    <location>
        <begin position="219"/>
        <end position="240"/>
    </location>
</feature>
<keyword evidence="2" id="KW-0472">Membrane</keyword>
<dbReference type="PANTHER" id="PTHR34980">
    <property type="entry name" value="INNER MEMBRANE PROTEIN-RELATED-RELATED"/>
    <property type="match status" value="1"/>
</dbReference>
<evidence type="ECO:0000313" key="7">
    <source>
        <dbReference type="Proteomes" id="UP000051887"/>
    </source>
</evidence>
<feature type="domain" description="GYF" evidence="3">
    <location>
        <begin position="6"/>
        <end position="51"/>
    </location>
</feature>
<reference evidence="4 6" key="2">
    <citation type="submission" date="2015-09" db="EMBL/GenBank/DDBJ databases">
        <authorList>
            <person name="Rodrigo-Torres L."/>
            <person name="Arahal D.R."/>
        </authorList>
    </citation>
    <scope>NUCLEOTIDE SEQUENCE [LARGE SCALE GENOMIC DNA]</scope>
    <source>
        <strain evidence="4 6">CECT 5118</strain>
    </source>
</reference>
<feature type="region of interest" description="Disordered" evidence="1">
    <location>
        <begin position="57"/>
        <end position="93"/>
    </location>
</feature>
<sequence>MTEPEWHYIVGDRSVGPVSNTEIEELLRTDTLTGETLVWNDRLPDWQPAHKWFEVRKPAPPPVPPVRTSTAGAMSTTKEKEPGPSPAAAPVASTHTNTAPATVGGLYHGAPARDFGEAIKICFSKYFTFSGRASRSEYWWFALFVALGSFVSGIIDAAMFPYGDAALFAPLFGLATFFPLYAVSWRRLHDTDHTGWWIGGPWLAALPLGLIAGGLNAPLFWGIAVLVWFGCAIAVFIFTLKKGDSGPNRFG</sequence>
<dbReference type="Pfam" id="PF05656">
    <property type="entry name" value="DUF805"/>
    <property type="match status" value="1"/>
</dbReference>
<dbReference type="InterPro" id="IPR025640">
    <property type="entry name" value="GYF_2"/>
</dbReference>
<dbReference type="PANTHER" id="PTHR34980:SF2">
    <property type="entry name" value="INNER MEMBRANE PROTEIN YHAH-RELATED"/>
    <property type="match status" value="1"/>
</dbReference>
<accession>A0A0P1FTA9</accession>
<dbReference type="EMBL" id="CYSB01000048">
    <property type="protein sequence ID" value="CUH70184.1"/>
    <property type="molecule type" value="Genomic_DNA"/>
</dbReference>
<name>A0A0P1FTA9_9RHOB</name>
<feature type="transmembrane region" description="Helical" evidence="2">
    <location>
        <begin position="138"/>
        <end position="159"/>
    </location>
</feature>
<dbReference type="Pfam" id="PF14237">
    <property type="entry name" value="GYF_2"/>
    <property type="match status" value="1"/>
</dbReference>
<dbReference type="InterPro" id="IPR008523">
    <property type="entry name" value="DUF805"/>
</dbReference>
<keyword evidence="6" id="KW-1185">Reference proteome</keyword>
<dbReference type="AlphaFoldDB" id="A0A0P1FTA9"/>
<dbReference type="RefSeq" id="WP_058243144.1">
    <property type="nucleotide sequence ID" value="NZ_CYSB01000048.1"/>
</dbReference>
<dbReference type="OrthoDB" id="9812349at2"/>
<evidence type="ECO:0000256" key="2">
    <source>
        <dbReference type="SAM" id="Phobius"/>
    </source>
</evidence>
<feature type="transmembrane region" description="Helical" evidence="2">
    <location>
        <begin position="195"/>
        <end position="213"/>
    </location>
</feature>
<reference evidence="5 7" key="1">
    <citation type="submission" date="2015-09" db="EMBL/GenBank/DDBJ databases">
        <authorList>
            <consortium name="Swine Surveillance"/>
        </authorList>
    </citation>
    <scope>NUCLEOTIDE SEQUENCE [LARGE SCALE GENOMIC DNA]</scope>
    <source>
        <strain evidence="5 7">5120</strain>
    </source>
</reference>
<proteinExistence type="predicted"/>
<organism evidence="5 7">
    <name type="scientific">Thalassovita autumnalis</name>
    <dbReference type="NCBI Taxonomy" id="2072972"/>
    <lineage>
        <taxon>Bacteria</taxon>
        <taxon>Pseudomonadati</taxon>
        <taxon>Pseudomonadota</taxon>
        <taxon>Alphaproteobacteria</taxon>
        <taxon>Rhodobacterales</taxon>
        <taxon>Roseobacteraceae</taxon>
        <taxon>Thalassovita</taxon>
    </lineage>
</organism>
<dbReference type="Proteomes" id="UP000051086">
    <property type="component" value="Unassembled WGS sequence"/>
</dbReference>
<evidence type="ECO:0000313" key="5">
    <source>
        <dbReference type="EMBL" id="CUH71886.1"/>
    </source>
</evidence>
<protein>
    <submittedName>
        <fullName evidence="5">Inner membrane protein YhaH</fullName>
    </submittedName>
</protein>
<dbReference type="Proteomes" id="UP000051887">
    <property type="component" value="Unassembled WGS sequence"/>
</dbReference>
<dbReference type="EMBL" id="CYSC01000027">
    <property type="protein sequence ID" value="CUH71886.1"/>
    <property type="molecule type" value="Genomic_DNA"/>
</dbReference>
<feature type="compositionally biased region" description="Polar residues" evidence="1">
    <location>
        <begin position="67"/>
        <end position="76"/>
    </location>
</feature>
<feature type="transmembrane region" description="Helical" evidence="2">
    <location>
        <begin position="165"/>
        <end position="183"/>
    </location>
</feature>
<evidence type="ECO:0000259" key="3">
    <source>
        <dbReference type="Pfam" id="PF14237"/>
    </source>
</evidence>
<evidence type="ECO:0000313" key="6">
    <source>
        <dbReference type="Proteomes" id="UP000051086"/>
    </source>
</evidence>